<evidence type="ECO:0000256" key="2">
    <source>
        <dbReference type="SAM" id="Phobius"/>
    </source>
</evidence>
<keyword evidence="2" id="KW-1133">Transmembrane helix</keyword>
<feature type="compositionally biased region" description="Basic and acidic residues" evidence="1">
    <location>
        <begin position="113"/>
        <end position="140"/>
    </location>
</feature>
<feature type="transmembrane region" description="Helical" evidence="2">
    <location>
        <begin position="35"/>
        <end position="57"/>
    </location>
</feature>
<dbReference type="EMBL" id="CP058579">
    <property type="protein sequence ID" value="QLG62917.1"/>
    <property type="molecule type" value="Genomic_DNA"/>
</dbReference>
<dbReference type="GeneID" id="56038740"/>
<evidence type="ECO:0000313" key="4">
    <source>
        <dbReference type="Proteomes" id="UP000509626"/>
    </source>
</evidence>
<reference evidence="3 4" key="1">
    <citation type="submission" date="2020-06" db="EMBL/GenBank/DDBJ databases">
        <title>NJ-3-1, isolated from saline soil.</title>
        <authorList>
            <person name="Cui H.L."/>
            <person name="Shi X."/>
        </authorList>
    </citation>
    <scope>NUCLEOTIDE SEQUENCE [LARGE SCALE GENOMIC DNA]</scope>
    <source>
        <strain evidence="3 4">NJ-3-1</strain>
    </source>
</reference>
<sequence>MVSTRFYGLISTVLLVVGALLVGQGFHLSLVTGEIALASPAFALHLVLGSVLIALGYRARRPVAEAYDLTSGDAGEGEASRREPDRGDGTPRSGEDAEFDPSMSPLGEAAPGDAERERGGRPDGESTPDERDERSGRAPRDGTAADEP</sequence>
<proteinExistence type="predicted"/>
<feature type="region of interest" description="Disordered" evidence="1">
    <location>
        <begin position="66"/>
        <end position="148"/>
    </location>
</feature>
<name>A0A7D5QB64_9EURY</name>
<evidence type="ECO:0000313" key="3">
    <source>
        <dbReference type="EMBL" id="QLG62917.1"/>
    </source>
</evidence>
<dbReference type="Proteomes" id="UP000509626">
    <property type="component" value="Chromosome"/>
</dbReference>
<accession>A0A7D5QB64</accession>
<gene>
    <name evidence="3" type="ORF">HUG12_14735</name>
</gene>
<dbReference type="OrthoDB" id="346430at2157"/>
<evidence type="ECO:0000256" key="1">
    <source>
        <dbReference type="SAM" id="MobiDB-lite"/>
    </source>
</evidence>
<feature type="transmembrane region" description="Helical" evidence="2">
    <location>
        <begin position="7"/>
        <end position="29"/>
    </location>
</feature>
<dbReference type="KEGG" id="halu:HUG12_14735"/>
<keyword evidence="2" id="KW-0472">Membrane</keyword>
<dbReference type="RefSeq" id="WP_179269502.1">
    <property type="nucleotide sequence ID" value="NZ_CP058579.1"/>
</dbReference>
<organism evidence="3 4">
    <name type="scientific">Halorarum salinum</name>
    <dbReference type="NCBI Taxonomy" id="2743089"/>
    <lineage>
        <taxon>Archaea</taxon>
        <taxon>Methanobacteriati</taxon>
        <taxon>Methanobacteriota</taxon>
        <taxon>Stenosarchaea group</taxon>
        <taxon>Halobacteria</taxon>
        <taxon>Halobacteriales</taxon>
        <taxon>Haloferacaceae</taxon>
        <taxon>Halorarum</taxon>
    </lineage>
</organism>
<protein>
    <submittedName>
        <fullName evidence="3">Uncharacterized protein</fullName>
    </submittedName>
</protein>
<feature type="compositionally biased region" description="Basic and acidic residues" evidence="1">
    <location>
        <begin position="78"/>
        <end position="95"/>
    </location>
</feature>
<keyword evidence="4" id="KW-1185">Reference proteome</keyword>
<dbReference type="AlphaFoldDB" id="A0A7D5QB64"/>
<keyword evidence="2" id="KW-0812">Transmembrane</keyword>